<dbReference type="Proteomes" id="UP001243420">
    <property type="component" value="Chromosome"/>
</dbReference>
<evidence type="ECO:0000256" key="1">
    <source>
        <dbReference type="SAM" id="SignalP"/>
    </source>
</evidence>
<evidence type="ECO:0000313" key="3">
    <source>
        <dbReference type="Proteomes" id="UP001243420"/>
    </source>
</evidence>
<reference evidence="2 3" key="1">
    <citation type="submission" date="2023-04" db="EMBL/GenBank/DDBJ databases">
        <title>Jannaschia ovalis sp. nov., a marine bacterium isolated from sea tidal flat.</title>
        <authorList>
            <person name="Kwon D.Y."/>
            <person name="Kim J.-J."/>
        </authorList>
    </citation>
    <scope>NUCLEOTIDE SEQUENCE [LARGE SCALE GENOMIC DNA]</scope>
    <source>
        <strain evidence="2 3">GRR-S6-38</strain>
    </source>
</reference>
<evidence type="ECO:0000313" key="2">
    <source>
        <dbReference type="EMBL" id="WGH77900.1"/>
    </source>
</evidence>
<protein>
    <submittedName>
        <fullName evidence="2">Uncharacterized protein</fullName>
    </submittedName>
</protein>
<accession>A0ABY8LCW7</accession>
<feature type="signal peptide" evidence="1">
    <location>
        <begin position="1"/>
        <end position="22"/>
    </location>
</feature>
<keyword evidence="1" id="KW-0732">Signal</keyword>
<feature type="chain" id="PRO_5045819433" evidence="1">
    <location>
        <begin position="23"/>
        <end position="128"/>
    </location>
</feature>
<keyword evidence="3" id="KW-1185">Reference proteome</keyword>
<gene>
    <name evidence="2" type="ORF">P8627_12770</name>
</gene>
<proteinExistence type="predicted"/>
<name>A0ABY8LCW7_9RHOB</name>
<organism evidence="2 3">
    <name type="scientific">Jannaschia ovalis</name>
    <dbReference type="NCBI Taxonomy" id="3038773"/>
    <lineage>
        <taxon>Bacteria</taxon>
        <taxon>Pseudomonadati</taxon>
        <taxon>Pseudomonadota</taxon>
        <taxon>Alphaproteobacteria</taxon>
        <taxon>Rhodobacterales</taxon>
        <taxon>Roseobacteraceae</taxon>
        <taxon>Jannaschia</taxon>
    </lineage>
</organism>
<sequence length="128" mass="14015">MSARAALAAAALALALPQAALAHERPGQRLTYDPPIFWLDAPNISRQGNGRVRLVSFDADTRAALTVNQYDLWQQAYRRSLARRAFHGPVNHHATARARQDAFRAVLAAYPELTVPGFATTPIQAGRD</sequence>
<dbReference type="RefSeq" id="WP_279964518.1">
    <property type="nucleotide sequence ID" value="NZ_CP122537.1"/>
</dbReference>
<dbReference type="EMBL" id="CP122537">
    <property type="protein sequence ID" value="WGH77900.1"/>
    <property type="molecule type" value="Genomic_DNA"/>
</dbReference>